<keyword evidence="3" id="KW-1133">Transmembrane helix</keyword>
<keyword evidence="2" id="KW-0904">Protein phosphatase</keyword>
<evidence type="ECO:0000256" key="1">
    <source>
        <dbReference type="ARBA" id="ARBA00022801"/>
    </source>
</evidence>
<feature type="domain" description="Tyrosine-protein phosphatase" evidence="4">
    <location>
        <begin position="375"/>
        <end position="529"/>
    </location>
</feature>
<evidence type="ECO:0000313" key="6">
    <source>
        <dbReference type="EMBL" id="RIA96464.1"/>
    </source>
</evidence>
<protein>
    <submittedName>
        <fullName evidence="6">Alpha/Beta hydrolase protein</fullName>
    </submittedName>
</protein>
<dbReference type="OrthoDB" id="428974at2759"/>
<evidence type="ECO:0000259" key="4">
    <source>
        <dbReference type="PROSITE" id="PS50054"/>
    </source>
</evidence>
<dbReference type="InterPro" id="IPR000340">
    <property type="entry name" value="Dual-sp_phosphatase_cat-dom"/>
</dbReference>
<proteinExistence type="predicted"/>
<dbReference type="InterPro" id="IPR029021">
    <property type="entry name" value="Prot-tyrosine_phosphatase-like"/>
</dbReference>
<dbReference type="Gene3D" id="3.90.190.10">
    <property type="entry name" value="Protein tyrosine phosphatase superfamily"/>
    <property type="match status" value="1"/>
</dbReference>
<evidence type="ECO:0000256" key="2">
    <source>
        <dbReference type="ARBA" id="ARBA00022912"/>
    </source>
</evidence>
<sequence>MELHSIVNINYWLVNWPSIMTTQPLAILIPVAVTICGLILTLRNLKYCNGTVKSEDLDSPIIQKNTQYVVIRNKRLRIIHIIHELGAKVPLVVFIHGLGGQVTQWENQIEYFSSTVNILAVDLLGCGKSEVTNRMEDYTTESLVDDLEDLLKRYPSENTVLICHSYGCCLGTKLYQRVKHTIKALTFISVKANLTEKEIAEKQKILAISNVLLDIFRYFDRFGGIHSKSVDRILHKDANDEVRARQLRWNKQSKTIVWKNMFAGINWFTQADIRSIECPILLITGEEDKITPPVDMSIIHKWCKSHSTISIIRESGHNAMVEKPGTVNLIINDFLIKKCGLETLDPAWQILFKTKGENKWSMKNFQKWKRTPIISEQTVDSTKFRAMKVMRQNDEEHCPKSFIARHPDIGFIIDITKDPPPYRTSDFDNSHITYIKLSTVSKIPPSRDDIRRFIQVVKEAWSEKPDKQIAVHCHYGFNRTGFMICCYLIEELHCSVTDALRYFEEARPVGVKHRHFRDELYLRYEVQKNDNSYHSEHSNSD</sequence>
<evidence type="ECO:0000256" key="3">
    <source>
        <dbReference type="SAM" id="Phobius"/>
    </source>
</evidence>
<dbReference type="PROSITE" id="PS00383">
    <property type="entry name" value="TYR_PHOSPHATASE_1"/>
    <property type="match status" value="1"/>
</dbReference>
<dbReference type="Pfam" id="PF00561">
    <property type="entry name" value="Abhydrolase_1"/>
    <property type="match status" value="1"/>
</dbReference>
<dbReference type="SMART" id="SM00195">
    <property type="entry name" value="DSPc"/>
    <property type="match status" value="1"/>
</dbReference>
<dbReference type="PROSITE" id="PS50054">
    <property type="entry name" value="TYR_PHOSPHATASE_DUAL"/>
    <property type="match status" value="1"/>
</dbReference>
<organism evidence="6 7">
    <name type="scientific">Glomus cerebriforme</name>
    <dbReference type="NCBI Taxonomy" id="658196"/>
    <lineage>
        <taxon>Eukaryota</taxon>
        <taxon>Fungi</taxon>
        <taxon>Fungi incertae sedis</taxon>
        <taxon>Mucoromycota</taxon>
        <taxon>Glomeromycotina</taxon>
        <taxon>Glomeromycetes</taxon>
        <taxon>Glomerales</taxon>
        <taxon>Glomeraceae</taxon>
        <taxon>Glomus</taxon>
    </lineage>
</organism>
<dbReference type="InterPro" id="IPR000073">
    <property type="entry name" value="AB_hydrolase_1"/>
</dbReference>
<keyword evidence="7" id="KW-1185">Reference proteome</keyword>
<accession>A0A397TNL8</accession>
<keyword evidence="3" id="KW-0472">Membrane</keyword>
<comment type="caution">
    <text evidence="6">The sequence shown here is derived from an EMBL/GenBank/DDBJ whole genome shotgun (WGS) entry which is preliminary data.</text>
</comment>
<dbReference type="EMBL" id="QKYT01000044">
    <property type="protein sequence ID" value="RIA96464.1"/>
    <property type="molecule type" value="Genomic_DNA"/>
</dbReference>
<dbReference type="InterPro" id="IPR000387">
    <property type="entry name" value="Tyr_Pase_dom"/>
</dbReference>
<dbReference type="PANTHER" id="PTHR43689:SF8">
    <property type="entry name" value="ALPHA_BETA-HYDROLASES SUPERFAMILY PROTEIN"/>
    <property type="match status" value="1"/>
</dbReference>
<keyword evidence="1 6" id="KW-0378">Hydrolase</keyword>
<gene>
    <name evidence="6" type="ORF">C1645_754796</name>
</gene>
<dbReference type="SUPFAM" id="SSF53474">
    <property type="entry name" value="alpha/beta-Hydrolases"/>
    <property type="match status" value="1"/>
</dbReference>
<reference evidence="6 7" key="1">
    <citation type="submission" date="2018-06" db="EMBL/GenBank/DDBJ databases">
        <title>Comparative genomics reveals the genomic features of Rhizophagus irregularis, R. cerebriforme, R. diaphanum and Gigaspora rosea, and their symbiotic lifestyle signature.</title>
        <authorList>
            <person name="Morin E."/>
            <person name="San Clemente H."/>
            <person name="Chen E.C.H."/>
            <person name="De La Providencia I."/>
            <person name="Hainaut M."/>
            <person name="Kuo A."/>
            <person name="Kohler A."/>
            <person name="Murat C."/>
            <person name="Tang N."/>
            <person name="Roy S."/>
            <person name="Loubradou J."/>
            <person name="Henrissat B."/>
            <person name="Grigoriev I.V."/>
            <person name="Corradi N."/>
            <person name="Roux C."/>
            <person name="Martin F.M."/>
        </authorList>
    </citation>
    <scope>NUCLEOTIDE SEQUENCE [LARGE SCALE GENOMIC DNA]</scope>
    <source>
        <strain evidence="6 7">DAOM 227022</strain>
    </source>
</reference>
<name>A0A397TNL8_9GLOM</name>
<dbReference type="GO" id="GO:0004721">
    <property type="term" value="F:phosphoprotein phosphatase activity"/>
    <property type="evidence" value="ECO:0007669"/>
    <property type="project" value="UniProtKB-KW"/>
</dbReference>
<dbReference type="SUPFAM" id="SSF52799">
    <property type="entry name" value="(Phosphotyrosine protein) phosphatases II"/>
    <property type="match status" value="1"/>
</dbReference>
<evidence type="ECO:0000259" key="5">
    <source>
        <dbReference type="PROSITE" id="PS50056"/>
    </source>
</evidence>
<evidence type="ECO:0000313" key="7">
    <source>
        <dbReference type="Proteomes" id="UP000265703"/>
    </source>
</evidence>
<keyword evidence="3" id="KW-0812">Transmembrane</keyword>
<dbReference type="STRING" id="658196.A0A397TNL8"/>
<dbReference type="InterPro" id="IPR020422">
    <property type="entry name" value="TYR_PHOSPHATASE_DUAL_dom"/>
</dbReference>
<feature type="transmembrane region" description="Helical" evidence="3">
    <location>
        <begin position="25"/>
        <end position="45"/>
    </location>
</feature>
<dbReference type="Pfam" id="PF00782">
    <property type="entry name" value="DSPc"/>
    <property type="match status" value="1"/>
</dbReference>
<dbReference type="Gene3D" id="3.40.50.1820">
    <property type="entry name" value="alpha/beta hydrolase"/>
    <property type="match status" value="1"/>
</dbReference>
<feature type="domain" description="Tyrosine specific protein phosphatases" evidence="5">
    <location>
        <begin position="451"/>
        <end position="512"/>
    </location>
</feature>
<dbReference type="Proteomes" id="UP000265703">
    <property type="component" value="Unassembled WGS sequence"/>
</dbReference>
<dbReference type="InterPro" id="IPR029058">
    <property type="entry name" value="AB_hydrolase_fold"/>
</dbReference>
<dbReference type="PROSITE" id="PS50056">
    <property type="entry name" value="TYR_PHOSPHATASE_2"/>
    <property type="match status" value="1"/>
</dbReference>
<dbReference type="AlphaFoldDB" id="A0A397TNL8"/>
<dbReference type="PANTHER" id="PTHR43689">
    <property type="entry name" value="HYDROLASE"/>
    <property type="match status" value="1"/>
</dbReference>
<dbReference type="InterPro" id="IPR016130">
    <property type="entry name" value="Tyr_Pase_AS"/>
</dbReference>